<protein>
    <recommendedName>
        <fullName evidence="4">DUF3987 domain-containing protein</fullName>
    </recommendedName>
</protein>
<reference evidence="2 3" key="1">
    <citation type="submission" date="2018-09" db="EMBL/GenBank/DDBJ databases">
        <authorList>
            <person name="Tagini F."/>
        </authorList>
    </citation>
    <scope>NUCLEOTIDE SEQUENCE [LARGE SCALE GENOMIC DNA]</scope>
    <source>
        <strain evidence="2 3">MK136</strain>
    </source>
</reference>
<feature type="region of interest" description="Disordered" evidence="1">
    <location>
        <begin position="404"/>
        <end position="474"/>
    </location>
</feature>
<keyword evidence="3" id="KW-1185">Reference proteome</keyword>
<evidence type="ECO:0000313" key="2">
    <source>
        <dbReference type="EMBL" id="VBA44350.1"/>
    </source>
</evidence>
<dbReference type="EMBL" id="UPHP01000149">
    <property type="protein sequence ID" value="VBA44350.1"/>
    <property type="molecule type" value="Genomic_DNA"/>
</dbReference>
<sequence length="474" mass="50942">MGDCPVTDAFWAARPALQHMLTLARARGVGPWAVLGAVLAHAVATIPPELALPGIVGGRMSPNLFVALVGPSGGGKGAAESAAMAGFRFGGPHVIRVPLGSGEGIARTFRPAGTKAEDPNPITTAIFTAPEIDSWAALAARSGSTLSAEHRKLWSGETIGFSNAGRETRVIVEAGSYRACQIIGVQPLRSQALLGAADGGLPQRYVWVPTSDPDAPDQPPDDPGMFTVKAPAWKRPASGHLSVVGGDIDLTIPQVAFTAIRGHRLAVLREDPNVDPLDGHILLTRLKVAAALMALDGRTIVSDDDWHLAATVMDISIGTRERCQRALIEQSRSINTARALATAEREEVISDRKLQRAKEAILRKLADGRQLPRHLIRKALKADLRDYFDPALDGLLTDGEVLVSPGQRGTQKVPVYQRYTGQKHGSSSNNKTCTESTRVPRREKPHPADEHRRRQRTRGKYRNGQQISEGEESA</sequence>
<name>A0A498QL93_9MYCO</name>
<feature type="compositionally biased region" description="Basic and acidic residues" evidence="1">
    <location>
        <begin position="438"/>
        <end position="452"/>
    </location>
</feature>
<gene>
    <name evidence="2" type="ORF">LAUMK136_05597</name>
</gene>
<evidence type="ECO:0000256" key="1">
    <source>
        <dbReference type="SAM" id="MobiDB-lite"/>
    </source>
</evidence>
<organism evidence="2 3">
    <name type="scientific">Mycobacterium attenuatum</name>
    <dbReference type="NCBI Taxonomy" id="2341086"/>
    <lineage>
        <taxon>Bacteria</taxon>
        <taxon>Bacillati</taxon>
        <taxon>Actinomycetota</taxon>
        <taxon>Actinomycetes</taxon>
        <taxon>Mycobacteriales</taxon>
        <taxon>Mycobacteriaceae</taxon>
        <taxon>Mycobacterium</taxon>
    </lineage>
</organism>
<evidence type="ECO:0000313" key="3">
    <source>
        <dbReference type="Proteomes" id="UP000273307"/>
    </source>
</evidence>
<proteinExistence type="predicted"/>
<feature type="compositionally biased region" description="Polar residues" evidence="1">
    <location>
        <begin position="419"/>
        <end position="437"/>
    </location>
</feature>
<dbReference type="Proteomes" id="UP000273307">
    <property type="component" value="Unassembled WGS sequence"/>
</dbReference>
<dbReference type="AlphaFoldDB" id="A0A498QL93"/>
<accession>A0A498QL93</accession>
<evidence type="ECO:0008006" key="4">
    <source>
        <dbReference type="Google" id="ProtNLM"/>
    </source>
</evidence>